<reference evidence="20" key="1">
    <citation type="submission" date="2025-08" db="UniProtKB">
        <authorList>
            <consortium name="RefSeq"/>
        </authorList>
    </citation>
    <scope>IDENTIFICATION</scope>
    <source>
        <tissue evidence="20">Blood</tissue>
    </source>
</reference>
<dbReference type="SUPFAM" id="SSF103473">
    <property type="entry name" value="MFS general substrate transporter"/>
    <property type="match status" value="1"/>
</dbReference>
<feature type="domain" description="Major facilitator superfamily (MFS) profile" evidence="18">
    <location>
        <begin position="47"/>
        <end position="513"/>
    </location>
</feature>
<feature type="transmembrane region" description="Helical" evidence="17">
    <location>
        <begin position="112"/>
        <end position="132"/>
    </location>
</feature>
<evidence type="ECO:0000313" key="19">
    <source>
        <dbReference type="Proteomes" id="UP001652583"/>
    </source>
</evidence>
<feature type="transmembrane region" description="Helical" evidence="17">
    <location>
        <begin position="85"/>
        <end position="105"/>
    </location>
</feature>
<evidence type="ECO:0000256" key="17">
    <source>
        <dbReference type="SAM" id="Phobius"/>
    </source>
</evidence>
<feature type="transmembrane region" description="Helical" evidence="17">
    <location>
        <begin position="200"/>
        <end position="221"/>
    </location>
</feature>
<proteinExistence type="inferred from homology"/>
<evidence type="ECO:0000256" key="15">
    <source>
        <dbReference type="RuleBase" id="RU003346"/>
    </source>
</evidence>
<evidence type="ECO:0000259" key="18">
    <source>
        <dbReference type="PROSITE" id="PS50850"/>
    </source>
</evidence>
<protein>
    <recommendedName>
        <fullName evidence="13">Solute carrier family 2, facilitated glucose transporter member 12</fullName>
    </recommendedName>
    <alternativeName>
        <fullName evidence="14">Glucose transporter type 12</fullName>
    </alternativeName>
</protein>
<feature type="transmembrane region" description="Helical" evidence="17">
    <location>
        <begin position="460"/>
        <end position="480"/>
    </location>
</feature>
<evidence type="ECO:0000256" key="13">
    <source>
        <dbReference type="ARBA" id="ARBA00039241"/>
    </source>
</evidence>
<dbReference type="AlphaFoldDB" id="A0A6J1Z759"/>
<dbReference type="PROSITE" id="PS50850">
    <property type="entry name" value="MFS"/>
    <property type="match status" value="1"/>
</dbReference>
<dbReference type="PANTHER" id="PTHR48023:SF2">
    <property type="entry name" value="SOLUTE CARRIER FAMILY 2, FACILITATED GLUCOSE TRANSPORTER MEMBER 12"/>
    <property type="match status" value="1"/>
</dbReference>
<dbReference type="InterPro" id="IPR036259">
    <property type="entry name" value="MFS_trans_sf"/>
</dbReference>
<evidence type="ECO:0000256" key="3">
    <source>
        <dbReference type="ARBA" id="ARBA00004651"/>
    </source>
</evidence>
<feature type="region of interest" description="Disordered" evidence="16">
    <location>
        <begin position="1"/>
        <end position="35"/>
    </location>
</feature>
<feature type="transmembrane region" description="Helical" evidence="17">
    <location>
        <begin position="42"/>
        <end position="65"/>
    </location>
</feature>
<comment type="similarity">
    <text evidence="4">Belongs to the major facilitator superfamily. Sugar transporter (TC 2.A.1.1) family. Glucose transporter subfamily.</text>
</comment>
<dbReference type="FunFam" id="1.20.1250.20:FF:000124">
    <property type="entry name" value="Solute carrier family 2, facilitated glucose transporter member 12"/>
    <property type="match status" value="1"/>
</dbReference>
<dbReference type="Proteomes" id="UP001652583">
    <property type="component" value="Chromosome B2"/>
</dbReference>
<gene>
    <name evidence="20" type="primary">SLC2A12</name>
</gene>
<dbReference type="GO" id="GO:0022857">
    <property type="term" value="F:transmembrane transporter activity"/>
    <property type="evidence" value="ECO:0007669"/>
    <property type="project" value="InterPro"/>
</dbReference>
<dbReference type="RefSeq" id="XP_026912634.1">
    <property type="nucleotide sequence ID" value="XM_027056833.2"/>
</dbReference>
<name>A0A6J1Z759_ACIJB</name>
<keyword evidence="10 17" id="KW-1133">Transmembrane helix</keyword>
<dbReference type="InterPro" id="IPR003663">
    <property type="entry name" value="Sugar/inositol_transpt"/>
</dbReference>
<comment type="subcellular location">
    <subcellularLocation>
        <location evidence="3">Cell membrane</location>
        <topology evidence="3">Multi-pass membrane protein</topology>
    </subcellularLocation>
    <subcellularLocation>
        <location evidence="2">Cytoplasm</location>
        <location evidence="2">Perinuclear region</location>
    </subcellularLocation>
</comment>
<dbReference type="InterPro" id="IPR050820">
    <property type="entry name" value="MFS_Sugar_Transporter"/>
</dbReference>
<feature type="transmembrane region" description="Helical" evidence="17">
    <location>
        <begin position="487"/>
        <end position="509"/>
    </location>
</feature>
<dbReference type="PROSITE" id="PS00216">
    <property type="entry name" value="SUGAR_TRANSPORT_1"/>
    <property type="match status" value="1"/>
</dbReference>
<dbReference type="GeneID" id="106976843"/>
<dbReference type="CDD" id="cd17435">
    <property type="entry name" value="MFS_GLUT12_Class3"/>
    <property type="match status" value="1"/>
</dbReference>
<evidence type="ECO:0000256" key="4">
    <source>
        <dbReference type="ARBA" id="ARBA00007004"/>
    </source>
</evidence>
<sequence>MVPVENREGPALLNPKGRAAETDGSGAASGSRHPPGARGCGMFTLLSSVTAAVSGLLVGYELGLISGALLQIRTLLALTCHEQEMVVSSLLMGALLASLTGGVLIDRYGRRAAIILSSCLLGLGSLVLILSSSYTVLIAGRVALGVSISLSSIATCVYIAEIAPQHRRGLLVSLNELMIVIGILFAYISNYAFANVSHGWKYMFGLVIPLGILQAIAMYFLPPSPRFLVMKGHEEAASKVLRRLRAVSDTTEELTGIKSSLKDEYQYSFWDLFRSKDNMRTRIMIGLTLVFFVQVTGQPNILFYASTVLKSVGFQSNEAASLASTGVGVVKVISTIPATLLVDHVGSKTFLCIGSSVMAASLMTMGIVNLNIPMNFTNICRSHSPVNQSLDESVFYGPGNLSASDDTLRELYKELTARSQSSLMPMRNDMDKKGVTHLPNTGLSQAQYQIVTDPADVPAFLKWLSLASLLVYVAAFSIGLGPNLIGLPWVCFIYTIMSLASLVFVVVFIPETKGCSLEQISAELAKGNFVKNNICFMSHHQEELVPKQLQKRKPPRAALGV</sequence>
<dbReference type="NCBIfam" id="TIGR00879">
    <property type="entry name" value="SP"/>
    <property type="match status" value="1"/>
</dbReference>
<dbReference type="GO" id="GO:0048471">
    <property type="term" value="C:perinuclear region of cytoplasm"/>
    <property type="evidence" value="ECO:0007669"/>
    <property type="project" value="UniProtKB-SubCell"/>
</dbReference>
<dbReference type="GO" id="GO:0005886">
    <property type="term" value="C:plasma membrane"/>
    <property type="evidence" value="ECO:0007669"/>
    <property type="project" value="UniProtKB-SubCell"/>
</dbReference>
<evidence type="ECO:0000256" key="2">
    <source>
        <dbReference type="ARBA" id="ARBA00004556"/>
    </source>
</evidence>
<evidence type="ECO:0000256" key="9">
    <source>
        <dbReference type="ARBA" id="ARBA00022692"/>
    </source>
</evidence>
<evidence type="ECO:0000256" key="1">
    <source>
        <dbReference type="ARBA" id="ARBA00000618"/>
    </source>
</evidence>
<evidence type="ECO:0000256" key="10">
    <source>
        <dbReference type="ARBA" id="ARBA00022989"/>
    </source>
</evidence>
<feature type="transmembrane region" description="Helical" evidence="17">
    <location>
        <begin position="283"/>
        <end position="307"/>
    </location>
</feature>
<dbReference type="InterPro" id="IPR005828">
    <property type="entry name" value="MFS_sugar_transport-like"/>
</dbReference>
<evidence type="ECO:0000256" key="16">
    <source>
        <dbReference type="SAM" id="MobiDB-lite"/>
    </source>
</evidence>
<dbReference type="InterPro" id="IPR020846">
    <property type="entry name" value="MFS_dom"/>
</dbReference>
<organism evidence="19 20">
    <name type="scientific">Acinonyx jubatus</name>
    <name type="common">Cheetah</name>
    <dbReference type="NCBI Taxonomy" id="32536"/>
    <lineage>
        <taxon>Eukaryota</taxon>
        <taxon>Metazoa</taxon>
        <taxon>Chordata</taxon>
        <taxon>Craniata</taxon>
        <taxon>Vertebrata</taxon>
        <taxon>Euteleostomi</taxon>
        <taxon>Mammalia</taxon>
        <taxon>Eutheria</taxon>
        <taxon>Laurasiatheria</taxon>
        <taxon>Carnivora</taxon>
        <taxon>Feliformia</taxon>
        <taxon>Felidae</taxon>
        <taxon>Felinae</taxon>
        <taxon>Acinonyx</taxon>
    </lineage>
</organism>
<dbReference type="Pfam" id="PF00083">
    <property type="entry name" value="Sugar_tr"/>
    <property type="match status" value="1"/>
</dbReference>
<keyword evidence="19" id="KW-1185">Reference proteome</keyword>
<evidence type="ECO:0000256" key="8">
    <source>
        <dbReference type="ARBA" id="ARBA00022597"/>
    </source>
</evidence>
<evidence type="ECO:0000256" key="5">
    <source>
        <dbReference type="ARBA" id="ARBA00022448"/>
    </source>
</evidence>
<evidence type="ECO:0000313" key="20">
    <source>
        <dbReference type="RefSeq" id="XP_026912634.1"/>
    </source>
</evidence>
<accession>A0A6J1Z759</accession>
<keyword evidence="6" id="KW-1003">Cell membrane</keyword>
<feature type="transmembrane region" description="Helical" evidence="17">
    <location>
        <begin position="172"/>
        <end position="194"/>
    </location>
</feature>
<keyword evidence="12" id="KW-0325">Glycoprotein</keyword>
<keyword evidence="9 17" id="KW-0812">Transmembrane</keyword>
<evidence type="ECO:0000256" key="6">
    <source>
        <dbReference type="ARBA" id="ARBA00022475"/>
    </source>
</evidence>
<keyword evidence="5 15" id="KW-0813">Transport</keyword>
<dbReference type="PRINTS" id="PR00171">
    <property type="entry name" value="SUGRTRNSPORT"/>
</dbReference>
<dbReference type="CTD" id="154091"/>
<feature type="transmembrane region" description="Helical" evidence="17">
    <location>
        <begin position="138"/>
        <end position="160"/>
    </location>
</feature>
<dbReference type="InterPro" id="IPR005829">
    <property type="entry name" value="Sugar_transporter_CS"/>
</dbReference>
<dbReference type="PANTHER" id="PTHR48023">
    <property type="entry name" value="D-XYLOSE-PROTON SYMPORTER-LIKE 2"/>
    <property type="match status" value="1"/>
</dbReference>
<dbReference type="Gene3D" id="1.20.1250.20">
    <property type="entry name" value="MFS general substrate transporter like domains"/>
    <property type="match status" value="2"/>
</dbReference>
<dbReference type="GO" id="GO:1904659">
    <property type="term" value="P:D-glucose transmembrane transport"/>
    <property type="evidence" value="ECO:0007669"/>
    <property type="project" value="TreeGrafter"/>
</dbReference>
<comment type="catalytic activity">
    <reaction evidence="1">
        <text>D-glucose(out) = D-glucose(in)</text>
        <dbReference type="Rhea" id="RHEA:60376"/>
        <dbReference type="ChEBI" id="CHEBI:4167"/>
    </reaction>
</comment>
<evidence type="ECO:0000256" key="14">
    <source>
        <dbReference type="ARBA" id="ARBA00042905"/>
    </source>
</evidence>
<feature type="transmembrane region" description="Helical" evidence="17">
    <location>
        <begin position="349"/>
        <end position="368"/>
    </location>
</feature>
<keyword evidence="7" id="KW-0963">Cytoplasm</keyword>
<evidence type="ECO:0000256" key="12">
    <source>
        <dbReference type="ARBA" id="ARBA00023180"/>
    </source>
</evidence>
<evidence type="ECO:0000256" key="11">
    <source>
        <dbReference type="ARBA" id="ARBA00023136"/>
    </source>
</evidence>
<keyword evidence="8 20" id="KW-0762">Sugar transport</keyword>
<keyword evidence="11 17" id="KW-0472">Membrane</keyword>
<dbReference type="GO" id="GO:0072359">
    <property type="term" value="P:circulatory system development"/>
    <property type="evidence" value="ECO:0007669"/>
    <property type="project" value="TreeGrafter"/>
</dbReference>
<evidence type="ECO:0000256" key="7">
    <source>
        <dbReference type="ARBA" id="ARBA00022490"/>
    </source>
</evidence>